<gene>
    <name evidence="9" type="ORF">AWB74_06617</name>
</gene>
<dbReference type="PANTHER" id="PTHR43163:SF3">
    <property type="entry name" value="PEPTIDE ABC TRANSPORTER PERMEASE PROTEIN"/>
    <property type="match status" value="1"/>
</dbReference>
<evidence type="ECO:0000256" key="3">
    <source>
        <dbReference type="ARBA" id="ARBA00022475"/>
    </source>
</evidence>
<protein>
    <submittedName>
        <fullName evidence="9">Binding-protein-dependent transport systems inner membrane component</fullName>
    </submittedName>
</protein>
<dbReference type="Proteomes" id="UP000055019">
    <property type="component" value="Unassembled WGS sequence"/>
</dbReference>
<dbReference type="InterPro" id="IPR000515">
    <property type="entry name" value="MetI-like"/>
</dbReference>
<evidence type="ECO:0000256" key="1">
    <source>
        <dbReference type="ARBA" id="ARBA00004651"/>
    </source>
</evidence>
<feature type="transmembrane region" description="Helical" evidence="7">
    <location>
        <begin position="304"/>
        <end position="330"/>
    </location>
</feature>
<dbReference type="GO" id="GO:0005886">
    <property type="term" value="C:plasma membrane"/>
    <property type="evidence" value="ECO:0007669"/>
    <property type="project" value="UniProtKB-SubCell"/>
</dbReference>
<keyword evidence="5 7" id="KW-1133">Transmembrane helix</keyword>
<keyword evidence="6 7" id="KW-0472">Membrane</keyword>
<dbReference type="SUPFAM" id="SSF161098">
    <property type="entry name" value="MetI-like"/>
    <property type="match status" value="1"/>
</dbReference>
<feature type="transmembrane region" description="Helical" evidence="7">
    <location>
        <begin position="157"/>
        <end position="180"/>
    </location>
</feature>
<dbReference type="PROSITE" id="PS50928">
    <property type="entry name" value="ABC_TM1"/>
    <property type="match status" value="1"/>
</dbReference>
<dbReference type="InterPro" id="IPR035906">
    <property type="entry name" value="MetI-like_sf"/>
</dbReference>
<dbReference type="InterPro" id="IPR045621">
    <property type="entry name" value="BPD_transp_1_N"/>
</dbReference>
<dbReference type="CDD" id="cd06261">
    <property type="entry name" value="TM_PBP2"/>
    <property type="match status" value="1"/>
</dbReference>
<feature type="transmembrane region" description="Helical" evidence="7">
    <location>
        <begin position="124"/>
        <end position="145"/>
    </location>
</feature>
<evidence type="ECO:0000313" key="9">
    <source>
        <dbReference type="EMBL" id="SAL83490.1"/>
    </source>
</evidence>
<evidence type="ECO:0000256" key="4">
    <source>
        <dbReference type="ARBA" id="ARBA00022692"/>
    </source>
</evidence>
<feature type="transmembrane region" description="Helical" evidence="7">
    <location>
        <begin position="258"/>
        <end position="284"/>
    </location>
</feature>
<name>A0A158KSB8_9BURK</name>
<evidence type="ECO:0000256" key="6">
    <source>
        <dbReference type="ARBA" id="ARBA00023136"/>
    </source>
</evidence>
<evidence type="ECO:0000256" key="7">
    <source>
        <dbReference type="RuleBase" id="RU363032"/>
    </source>
</evidence>
<organism evidence="9 10">
    <name type="scientific">Caballeronia arvi</name>
    <dbReference type="NCBI Taxonomy" id="1777135"/>
    <lineage>
        <taxon>Bacteria</taxon>
        <taxon>Pseudomonadati</taxon>
        <taxon>Pseudomonadota</taxon>
        <taxon>Betaproteobacteria</taxon>
        <taxon>Burkholderiales</taxon>
        <taxon>Burkholderiaceae</taxon>
        <taxon>Caballeronia</taxon>
    </lineage>
</organism>
<comment type="subcellular location">
    <subcellularLocation>
        <location evidence="1 7">Cell membrane</location>
        <topology evidence="1 7">Multi-pass membrane protein</topology>
    </subcellularLocation>
</comment>
<sequence length="338" mass="36861">MQILQRTLRRQIFFSLGNLNEYTMAKLILSRLLLGAGTLLAVSVLIFVCTQILPGDVASAVLGQDATPEALVIFRKELGLDLPAYMRYFNWFTGALHGDLGVALTNKRVILDEIAPRLANTMFLAGYAALIAIPLAVGLGILSAINEGKLIDKLSNIITLTAISLPEFFAAYLLIIFLAVDVHWLPSLSTVYKDMPFTERVYQTTLPALTLTVVVAAHMLRMTRSSVLSVMSTAYIEMAFLKGARRGRVIVRHALPNAAAPIITVVALNMAYLVVGVVVIEAVFVYPGMGQLMVDAVAKRDVPVVQACGLMFAAVFVVLNTLADILVILVNPRLRHKR</sequence>
<comment type="caution">
    <text evidence="9">The sequence shown here is derived from an EMBL/GenBank/DDBJ whole genome shotgun (WGS) entry which is preliminary data.</text>
</comment>
<accession>A0A158KSB8</accession>
<evidence type="ECO:0000256" key="2">
    <source>
        <dbReference type="ARBA" id="ARBA00022448"/>
    </source>
</evidence>
<keyword evidence="4 7" id="KW-0812">Transmembrane</keyword>
<feature type="transmembrane region" description="Helical" evidence="7">
    <location>
        <begin position="32"/>
        <end position="53"/>
    </location>
</feature>
<dbReference type="Gene3D" id="1.10.3720.10">
    <property type="entry name" value="MetI-like"/>
    <property type="match status" value="1"/>
</dbReference>
<reference evidence="9" key="1">
    <citation type="submission" date="2016-01" db="EMBL/GenBank/DDBJ databases">
        <authorList>
            <person name="Peeters C."/>
        </authorList>
    </citation>
    <scope>NUCLEOTIDE SEQUENCE [LARGE SCALE GENOMIC DNA]</scope>
    <source>
        <strain evidence="9">LMG 29317</strain>
    </source>
</reference>
<feature type="domain" description="ABC transmembrane type-1" evidence="8">
    <location>
        <begin position="118"/>
        <end position="323"/>
    </location>
</feature>
<dbReference type="RefSeq" id="WP_235024773.1">
    <property type="nucleotide sequence ID" value="NZ_FCOM02000047.1"/>
</dbReference>
<comment type="similarity">
    <text evidence="7">Belongs to the binding-protein-dependent transport system permease family.</text>
</comment>
<evidence type="ECO:0000313" key="10">
    <source>
        <dbReference type="Proteomes" id="UP000055019"/>
    </source>
</evidence>
<dbReference type="PANTHER" id="PTHR43163">
    <property type="entry name" value="DIPEPTIDE TRANSPORT SYSTEM PERMEASE PROTEIN DPPB-RELATED"/>
    <property type="match status" value="1"/>
</dbReference>
<feature type="transmembrane region" description="Helical" evidence="7">
    <location>
        <begin position="200"/>
        <end position="220"/>
    </location>
</feature>
<proteinExistence type="inferred from homology"/>
<evidence type="ECO:0000259" key="8">
    <source>
        <dbReference type="PROSITE" id="PS50928"/>
    </source>
</evidence>
<evidence type="ECO:0000256" key="5">
    <source>
        <dbReference type="ARBA" id="ARBA00022989"/>
    </source>
</evidence>
<dbReference type="AlphaFoldDB" id="A0A158KSB8"/>
<keyword evidence="2 7" id="KW-0813">Transport</keyword>
<dbReference type="GO" id="GO:0055085">
    <property type="term" value="P:transmembrane transport"/>
    <property type="evidence" value="ECO:0007669"/>
    <property type="project" value="InterPro"/>
</dbReference>
<dbReference type="EMBL" id="FCOM02000047">
    <property type="protein sequence ID" value="SAL83490.1"/>
    <property type="molecule type" value="Genomic_DNA"/>
</dbReference>
<dbReference type="Pfam" id="PF19300">
    <property type="entry name" value="BPD_transp_1_N"/>
    <property type="match status" value="1"/>
</dbReference>
<keyword evidence="3" id="KW-1003">Cell membrane</keyword>
<keyword evidence="10" id="KW-1185">Reference proteome</keyword>
<dbReference type="Pfam" id="PF00528">
    <property type="entry name" value="BPD_transp_1"/>
    <property type="match status" value="1"/>
</dbReference>